<reference evidence="1 2" key="1">
    <citation type="submission" date="2015-11" db="EMBL/GenBank/DDBJ databases">
        <title>Whole-Genome Sequence of Candidatus Oderbacter manganicum from the National Park Lower Oder Valley, Germany.</title>
        <authorList>
            <person name="Braun B."/>
            <person name="Liere K."/>
            <person name="Szewzyk U."/>
        </authorList>
    </citation>
    <scope>NUCLEOTIDE SEQUENCE [LARGE SCALE GENOMIC DNA]</scope>
    <source>
        <strain evidence="1 2">OTSz_A_272</strain>
    </source>
</reference>
<name>A0A1B1AEZ7_9PROT</name>
<protein>
    <submittedName>
        <fullName evidence="1">Uncharacterized protein</fullName>
    </submittedName>
</protein>
<dbReference type="RefSeq" id="WP_066768042.1">
    <property type="nucleotide sequence ID" value="NZ_CP013244.1"/>
</dbReference>
<accession>A0A1B1AEZ7</accession>
<organism evidence="1 2">
    <name type="scientific">Candidatus Viadribacter manganicus</name>
    <dbReference type="NCBI Taxonomy" id="1759059"/>
    <lineage>
        <taxon>Bacteria</taxon>
        <taxon>Pseudomonadati</taxon>
        <taxon>Pseudomonadota</taxon>
        <taxon>Alphaproteobacteria</taxon>
        <taxon>Hyphomonadales</taxon>
        <taxon>Hyphomonadaceae</taxon>
        <taxon>Candidatus Viadribacter</taxon>
    </lineage>
</organism>
<evidence type="ECO:0000313" key="1">
    <source>
        <dbReference type="EMBL" id="ANP45138.1"/>
    </source>
</evidence>
<sequence length="156" mass="16445">MQESVTNPGLECWRHAGVGALSWHAALKQSAQMLGAQAIAFGAVGGAGGTRLIGVYPSNEAAIAQSFTGDGQFDAESGHLRSEVATATLYDECVTIWVVALLEREETSHLLRDIAQAAAQAAVRAARLAAPSGDLSENEMRLARDVLHDSAQHTLH</sequence>
<proteinExistence type="predicted"/>
<dbReference type="AlphaFoldDB" id="A0A1B1AEZ7"/>
<dbReference type="KEGG" id="cbot:ATE48_04000"/>
<gene>
    <name evidence="1" type="ORF">ATE48_04000</name>
</gene>
<dbReference type="EMBL" id="CP013244">
    <property type="protein sequence ID" value="ANP45138.1"/>
    <property type="molecule type" value="Genomic_DNA"/>
</dbReference>
<dbReference type="InParanoid" id="A0A1B1AEZ7"/>
<keyword evidence="2" id="KW-1185">Reference proteome</keyword>
<evidence type="ECO:0000313" key="2">
    <source>
        <dbReference type="Proteomes" id="UP000092498"/>
    </source>
</evidence>
<dbReference type="Proteomes" id="UP000092498">
    <property type="component" value="Chromosome"/>
</dbReference>
<dbReference type="STRING" id="1759059.ATE48_04000"/>